<name>A0A9D2PUK9_9FIRM</name>
<dbReference type="EMBL" id="DWWB01000046">
    <property type="protein sequence ID" value="HJC66694.1"/>
    <property type="molecule type" value="Genomic_DNA"/>
</dbReference>
<dbReference type="Pfam" id="PF08486">
    <property type="entry name" value="SpoIID"/>
    <property type="match status" value="1"/>
</dbReference>
<reference evidence="2" key="2">
    <citation type="submission" date="2021-04" db="EMBL/GenBank/DDBJ databases">
        <authorList>
            <person name="Gilroy R."/>
        </authorList>
    </citation>
    <scope>NUCLEOTIDE SEQUENCE</scope>
    <source>
        <strain evidence="2">CHK198-12963</strain>
    </source>
</reference>
<dbReference type="Proteomes" id="UP000823863">
    <property type="component" value="Unassembled WGS sequence"/>
</dbReference>
<organism evidence="2 3">
    <name type="scientific">Candidatus Enterocloster excrementigallinarum</name>
    <dbReference type="NCBI Taxonomy" id="2838558"/>
    <lineage>
        <taxon>Bacteria</taxon>
        <taxon>Bacillati</taxon>
        <taxon>Bacillota</taxon>
        <taxon>Clostridia</taxon>
        <taxon>Lachnospirales</taxon>
        <taxon>Lachnospiraceae</taxon>
        <taxon>Enterocloster</taxon>
    </lineage>
</organism>
<gene>
    <name evidence="2" type="ORF">H9931_08250</name>
</gene>
<accession>A0A9D2PUK9</accession>
<evidence type="ECO:0000313" key="3">
    <source>
        <dbReference type="Proteomes" id="UP000823863"/>
    </source>
</evidence>
<evidence type="ECO:0000313" key="2">
    <source>
        <dbReference type="EMBL" id="HJC66694.1"/>
    </source>
</evidence>
<reference evidence="2" key="1">
    <citation type="journal article" date="2021" name="PeerJ">
        <title>Extensive microbial diversity within the chicken gut microbiome revealed by metagenomics and culture.</title>
        <authorList>
            <person name="Gilroy R."/>
            <person name="Ravi A."/>
            <person name="Getino M."/>
            <person name="Pursley I."/>
            <person name="Horton D.L."/>
            <person name="Alikhan N.F."/>
            <person name="Baker D."/>
            <person name="Gharbi K."/>
            <person name="Hall N."/>
            <person name="Watson M."/>
            <person name="Adriaenssens E.M."/>
            <person name="Foster-Nyarko E."/>
            <person name="Jarju S."/>
            <person name="Secka A."/>
            <person name="Antonio M."/>
            <person name="Oren A."/>
            <person name="Chaudhuri R.R."/>
            <person name="La Ragione R."/>
            <person name="Hildebrand F."/>
            <person name="Pallen M.J."/>
        </authorList>
    </citation>
    <scope>NUCLEOTIDE SEQUENCE</scope>
    <source>
        <strain evidence="2">CHK198-12963</strain>
    </source>
</reference>
<dbReference type="InterPro" id="IPR013693">
    <property type="entry name" value="SpoIID/LytB_N"/>
</dbReference>
<dbReference type="AlphaFoldDB" id="A0A9D2PUK9"/>
<sequence>MWAAAAGLLVPYLTTLAWTGTIHGEELRIRQMETASSDRRILLDRENGGLYTDVEEYLPGVLARQIPADFEMEALKAQAVIARTYIYKQMEKNENGIWEAPESALDLDYLEKTQLEKLWGSERFPEAYERMEEAVGATAGQVLKWDEDYIDPMFCRASAGMTRQGDENHPYLQPVDCPGDLNAEGFLQLVTFSKGDFVNRLNQIPAAGEAAPSIQEEQIPESIQIVDREEGGYVTRLQAGERIFDGEEVQYALGLNSSAFSFMPFENGIRAETKGIGHGYGLSQTEANRMAAEGRNAEDILLHFYKNVQLIAE</sequence>
<dbReference type="InterPro" id="IPR013486">
    <property type="entry name" value="SpoIID/LytB"/>
</dbReference>
<comment type="caution">
    <text evidence="2">The sequence shown here is derived from an EMBL/GenBank/DDBJ whole genome shotgun (WGS) entry which is preliminary data.</text>
</comment>
<feature type="domain" description="Sporulation stage II protein D amidase enhancer LytB N-terminal" evidence="1">
    <location>
        <begin position="53"/>
        <end position="144"/>
    </location>
</feature>
<proteinExistence type="predicted"/>
<dbReference type="GO" id="GO:0030435">
    <property type="term" value="P:sporulation resulting in formation of a cellular spore"/>
    <property type="evidence" value="ECO:0007669"/>
    <property type="project" value="InterPro"/>
</dbReference>
<protein>
    <submittedName>
        <fullName evidence="2">SpoIID/LytB domain-containing protein</fullName>
    </submittedName>
</protein>
<dbReference type="NCBIfam" id="TIGR02669">
    <property type="entry name" value="SpoIID_LytB"/>
    <property type="match status" value="1"/>
</dbReference>
<evidence type="ECO:0000259" key="1">
    <source>
        <dbReference type="Pfam" id="PF08486"/>
    </source>
</evidence>